<comment type="caution">
    <text evidence="1">The sequence shown here is derived from an EMBL/GenBank/DDBJ whole genome shotgun (WGS) entry which is preliminary data.</text>
</comment>
<organism evidence="1 2">
    <name type="scientific">Leifsonia soli</name>
    <dbReference type="NCBI Taxonomy" id="582665"/>
    <lineage>
        <taxon>Bacteria</taxon>
        <taxon>Bacillati</taxon>
        <taxon>Actinomycetota</taxon>
        <taxon>Actinomycetes</taxon>
        <taxon>Micrococcales</taxon>
        <taxon>Microbacteriaceae</taxon>
        <taxon>Leifsonia</taxon>
    </lineage>
</organism>
<keyword evidence="2" id="KW-1185">Reference proteome</keyword>
<dbReference type="Proteomes" id="UP000589620">
    <property type="component" value="Unassembled WGS sequence"/>
</dbReference>
<name>A0A852T341_9MICO</name>
<evidence type="ECO:0000313" key="1">
    <source>
        <dbReference type="EMBL" id="NYD75262.1"/>
    </source>
</evidence>
<accession>A0A852T341</accession>
<dbReference type="AlphaFoldDB" id="A0A852T341"/>
<reference evidence="1 2" key="1">
    <citation type="submission" date="2020-07" db="EMBL/GenBank/DDBJ databases">
        <title>Sequencing the genomes of 1000 actinobacteria strains.</title>
        <authorList>
            <person name="Klenk H.-P."/>
        </authorList>
    </citation>
    <scope>NUCLEOTIDE SEQUENCE [LARGE SCALE GENOMIC DNA]</scope>
    <source>
        <strain evidence="1 2">DSM 23871</strain>
    </source>
</reference>
<sequence>MATASEMHRKAEQAFALLRENPTAQETIQPMGKDYTLGWVLIKGKVSYVNSKPNDSDYKSWTNVMGTVVMGFDGKLYTVNEGWGYSEGRGSFNDSWVFEATDKVLVGETGAPFSRICQALDRVIALNS</sequence>
<dbReference type="EMBL" id="JACCBJ010000001">
    <property type="protein sequence ID" value="NYD75262.1"/>
    <property type="molecule type" value="Genomic_DNA"/>
</dbReference>
<protein>
    <submittedName>
        <fullName evidence="1">Uncharacterized protein</fullName>
    </submittedName>
</protein>
<gene>
    <name evidence="1" type="ORF">BJ963_002781</name>
</gene>
<evidence type="ECO:0000313" key="2">
    <source>
        <dbReference type="Proteomes" id="UP000589620"/>
    </source>
</evidence>
<proteinExistence type="predicted"/>
<dbReference type="RefSeq" id="WP_179457254.1">
    <property type="nucleotide sequence ID" value="NZ_BAAAPX010000001.1"/>
</dbReference>